<proteinExistence type="predicted"/>
<feature type="compositionally biased region" description="Gly residues" evidence="4">
    <location>
        <begin position="186"/>
        <end position="205"/>
    </location>
</feature>
<keyword evidence="3 5" id="KW-0560">Oxidoreductase</keyword>
<feature type="compositionally biased region" description="Basic and acidic residues" evidence="4">
    <location>
        <begin position="108"/>
        <end position="125"/>
    </location>
</feature>
<evidence type="ECO:0000256" key="3">
    <source>
        <dbReference type="ARBA" id="ARBA00023002"/>
    </source>
</evidence>
<feature type="compositionally biased region" description="Basic and acidic residues" evidence="4">
    <location>
        <begin position="24"/>
        <end position="42"/>
    </location>
</feature>
<dbReference type="NCBIfam" id="TIGR00715">
    <property type="entry name" value="precor6x_red"/>
    <property type="match status" value="1"/>
</dbReference>
<dbReference type="PROSITE" id="PS51014">
    <property type="entry name" value="COBK_CBIJ"/>
    <property type="match status" value="1"/>
</dbReference>
<evidence type="ECO:0000256" key="4">
    <source>
        <dbReference type="SAM" id="MobiDB-lite"/>
    </source>
</evidence>
<comment type="caution">
    <text evidence="5">The sequence shown here is derived from an EMBL/GenBank/DDBJ whole genome shotgun (WGS) entry which is preliminary data.</text>
</comment>
<dbReference type="Pfam" id="PF02571">
    <property type="entry name" value="CbiJ"/>
    <property type="match status" value="1"/>
</dbReference>
<dbReference type="EC" id="1.3.1.106" evidence="5"/>
<feature type="compositionally biased region" description="Basic residues" evidence="4">
    <location>
        <begin position="1"/>
        <end position="11"/>
    </location>
</feature>
<sequence>MRAPGRPRHVHPAPDGVDPGRTGVRHDDPGGAQDREPAHDAQPRVPGGAGDLLPVVHREFDLQVAGGAVARRHRGGVLAHHPPRHRVDGRFPHVQRQPRTGHRAHARTGAEDHPGARRQQPDGRPDQGAVGDVRVVAGVLDHPGHGPAHRPVRSRLLAQLLGGEGEGGRLPAGQGDGHGVREAAGEQGGVRGGGRGRGTGPGGPAGPQPGALQLPGPSAARGRGRRGPAGGGRTAGGSSGSGRACGAGRAYGAGRAGGFGRAAGSGRARGAGGAGGAGGFGGGHGALRVADGAGGGTAVARRGGRCPGIAPRVYRAHRPPGAGARPPVAGGGPGVRRHVLILGGTGEARRLAGMLAGGSGPRVTSSLAGRVARPRLPAGEVRVGGFGGPEGLARWLREQRVDALIDATHPFADTITRHAARAAADAHVPLLVVRRPGWVAGPGDDWRPAASLDAAARLLPSLGGRVLLTTGRTGLAAFAGLTGPWFLIRTVDPPDPPLPPRHRLLLARGPFTLDGERELLREHRVDVLVTKDSGGDATAAKLTAARLAGLPVVLVRRPEPPAGVPLVTGEDEALEWLRERFG</sequence>
<name>A0ABX1BYC5_9ACTN</name>
<dbReference type="Proteomes" id="UP000695264">
    <property type="component" value="Unassembled WGS sequence"/>
</dbReference>
<protein>
    <submittedName>
        <fullName evidence="5">Cobalt-precorrin-6A reductase</fullName>
        <ecNumber evidence="5">1.3.1.106</ecNumber>
    </submittedName>
</protein>
<organism evidence="5 6">
    <name type="scientific">Streptomyces zingiberis</name>
    <dbReference type="NCBI Taxonomy" id="2053010"/>
    <lineage>
        <taxon>Bacteria</taxon>
        <taxon>Bacillati</taxon>
        <taxon>Actinomycetota</taxon>
        <taxon>Actinomycetes</taxon>
        <taxon>Kitasatosporales</taxon>
        <taxon>Streptomycetaceae</taxon>
        <taxon>Streptomyces</taxon>
    </lineage>
</organism>
<feature type="compositionally biased region" description="Gly residues" evidence="4">
    <location>
        <begin position="227"/>
        <end position="244"/>
    </location>
</feature>
<keyword evidence="2" id="KW-0169">Cobalamin biosynthesis</keyword>
<keyword evidence="6" id="KW-1185">Reference proteome</keyword>
<evidence type="ECO:0000313" key="6">
    <source>
        <dbReference type="Proteomes" id="UP000695264"/>
    </source>
</evidence>
<evidence type="ECO:0000313" key="5">
    <source>
        <dbReference type="EMBL" id="NJQ02670.1"/>
    </source>
</evidence>
<dbReference type="GO" id="GO:0016491">
    <property type="term" value="F:oxidoreductase activity"/>
    <property type="evidence" value="ECO:0007669"/>
    <property type="project" value="UniProtKB-KW"/>
</dbReference>
<dbReference type="NCBIfam" id="NF005968">
    <property type="entry name" value="PRK08057.1-2"/>
    <property type="match status" value="1"/>
</dbReference>
<feature type="region of interest" description="Disordered" evidence="4">
    <location>
        <begin position="1"/>
        <end position="52"/>
    </location>
</feature>
<dbReference type="PANTHER" id="PTHR36925">
    <property type="entry name" value="COBALT-PRECORRIN-6A REDUCTASE"/>
    <property type="match status" value="1"/>
</dbReference>
<feature type="compositionally biased region" description="Gly residues" evidence="4">
    <location>
        <begin position="163"/>
        <end position="177"/>
    </location>
</feature>
<gene>
    <name evidence="5" type="ORF">HCK00_19525</name>
</gene>
<evidence type="ECO:0000256" key="1">
    <source>
        <dbReference type="ARBA" id="ARBA00004953"/>
    </source>
</evidence>
<reference evidence="5 6" key="1">
    <citation type="submission" date="2020-03" db="EMBL/GenBank/DDBJ databases">
        <title>WGS of actinomycetes isolated from Thailand.</title>
        <authorList>
            <person name="Thawai C."/>
        </authorList>
    </citation>
    <scope>NUCLEOTIDE SEQUENCE [LARGE SCALE GENOMIC DNA]</scope>
    <source>
        <strain evidence="5 6">PLAI 1-29</strain>
    </source>
</reference>
<dbReference type="EMBL" id="JAATEN010000016">
    <property type="protein sequence ID" value="NJQ02670.1"/>
    <property type="molecule type" value="Genomic_DNA"/>
</dbReference>
<accession>A0ABX1BYC5</accession>
<feature type="region of interest" description="Disordered" evidence="4">
    <location>
        <begin position="79"/>
        <end position="129"/>
    </location>
</feature>
<dbReference type="PANTHER" id="PTHR36925:SF1">
    <property type="entry name" value="COBALT-PRECORRIN-6A REDUCTASE"/>
    <property type="match status" value="1"/>
</dbReference>
<feature type="region of interest" description="Disordered" evidence="4">
    <location>
        <begin position="163"/>
        <end position="244"/>
    </location>
</feature>
<dbReference type="InterPro" id="IPR003723">
    <property type="entry name" value="Precorrin-6x_reduct"/>
</dbReference>
<comment type="pathway">
    <text evidence="1">Cofactor biosynthesis; adenosylcobalamin biosynthesis.</text>
</comment>
<evidence type="ECO:0000256" key="2">
    <source>
        <dbReference type="ARBA" id="ARBA00022573"/>
    </source>
</evidence>
<feature type="compositionally biased region" description="Low complexity" evidence="4">
    <location>
        <begin position="208"/>
        <end position="221"/>
    </location>
</feature>